<name>A0A5J9TWD7_9POAL</name>
<dbReference type="PANTHER" id="PTHR33170:SF48">
    <property type="entry name" value="CCHC-TYPE DOMAIN-CONTAINING PROTEIN"/>
    <property type="match status" value="1"/>
</dbReference>
<comment type="caution">
    <text evidence="2">The sequence shown here is derived from an EMBL/GenBank/DDBJ whole genome shotgun (WGS) entry which is preliminary data.</text>
</comment>
<gene>
    <name evidence="2" type="ORF">EJB05_38665</name>
</gene>
<evidence type="ECO:0000313" key="3">
    <source>
        <dbReference type="Proteomes" id="UP000324897"/>
    </source>
</evidence>
<dbReference type="PANTHER" id="PTHR33170">
    <property type="entry name" value="DUF4283 DOMAIN-CONTAINING PROTEIN-RELATED"/>
    <property type="match status" value="1"/>
</dbReference>
<evidence type="ECO:0008006" key="4">
    <source>
        <dbReference type="Google" id="ProtNLM"/>
    </source>
</evidence>
<feature type="region of interest" description="Disordered" evidence="1">
    <location>
        <begin position="83"/>
        <end position="113"/>
    </location>
</feature>
<feature type="compositionally biased region" description="Acidic residues" evidence="1">
    <location>
        <begin position="268"/>
        <end position="294"/>
    </location>
</feature>
<feature type="region of interest" description="Disordered" evidence="1">
    <location>
        <begin position="268"/>
        <end position="333"/>
    </location>
</feature>
<dbReference type="EMBL" id="RWGY01000031">
    <property type="protein sequence ID" value="TVU15158.1"/>
    <property type="molecule type" value="Genomic_DNA"/>
</dbReference>
<feature type="compositionally biased region" description="Basic residues" evidence="1">
    <location>
        <begin position="98"/>
        <end position="113"/>
    </location>
</feature>
<dbReference type="AlphaFoldDB" id="A0A5J9TWD7"/>
<evidence type="ECO:0000256" key="1">
    <source>
        <dbReference type="SAM" id="MobiDB-lite"/>
    </source>
</evidence>
<keyword evidence="3" id="KW-1185">Reference proteome</keyword>
<feature type="compositionally biased region" description="Polar residues" evidence="1">
    <location>
        <begin position="705"/>
        <end position="715"/>
    </location>
</feature>
<dbReference type="Gramene" id="TVU15158">
    <property type="protein sequence ID" value="TVU15158"/>
    <property type="gene ID" value="EJB05_38665"/>
</dbReference>
<feature type="region of interest" description="Disordered" evidence="1">
    <location>
        <begin position="705"/>
        <end position="741"/>
    </location>
</feature>
<protein>
    <recommendedName>
        <fullName evidence="4">DUF4283 domain-containing protein</fullName>
    </recommendedName>
</protein>
<sequence length="741" mass="84766">MGVAAAAAAATLTAKVRTATKDKVLSIPAASSTPTSVIQIREVRLRLHKVHLRVRRRGVLLRVRRQEVLLRVSRRAVLLSRHREDHRMASSTGDSKARKERGKRVSKAQSKHNKMDKLLWSSSNFNRDKVRTEREIRYRRIKVRIRFPPHKKVSDIRNYPSFNLRKAGVKVEVLEWIGELDCFEELQETWVQISGIPPKWCAWFVFTQIASSFGLVTEVDWASMFKSFYEMVRVKVACRKPSMIPQERLYEIDKKIYKVYFFTEEVEQVPPEEDAPGDNEDQDDADEEFDGLDDQSEKDKKDKKSPEENGQNTTSDLNISKEDLHNAPKGSKTVRFFPDEVTNEIVSMDLQYNSERNMQQVASDALSTWQEVNHMMKPTCCDEKSICDDVKSTDCDENTEENTMEVIVSEEQKSKWERFMQGEENELSSSHCAQLLKSMELGSSDSESEEGEEMERIHLTKEMVENWSAKKNLMSTLRRCAEDEEAVKAEGNKKAKTEKQWGPVLPTRRSSRYVEDGKTTLEKAQERVEIKNLEKPNCKSTSNTLNSFAALDNEYLAQIAADIDIDLGQNIDSCFTNIETMKEQESMKIRDFISDNPEIMLPIDLDVCEQIPSDGTSQTDDKGLSTGKIWSRIQELEGMVMKMMKRWRLLCKQEAEEKLEQVVGALEEKTTRRSTVLPVEWWQNGETLGVPDQVQDPALEQSTLNSNAESETICNNPGLRDLPPEGVNLGSGDTVHQRLSS</sequence>
<reference evidence="2 3" key="1">
    <citation type="journal article" date="2019" name="Sci. Rep.">
        <title>A high-quality genome of Eragrostis curvula grass provides insights into Poaceae evolution and supports new strategies to enhance forage quality.</title>
        <authorList>
            <person name="Carballo J."/>
            <person name="Santos B.A.C.M."/>
            <person name="Zappacosta D."/>
            <person name="Garbus I."/>
            <person name="Selva J.P."/>
            <person name="Gallo C.A."/>
            <person name="Diaz A."/>
            <person name="Albertini E."/>
            <person name="Caccamo M."/>
            <person name="Echenique V."/>
        </authorList>
    </citation>
    <scope>NUCLEOTIDE SEQUENCE [LARGE SCALE GENOMIC DNA]</scope>
    <source>
        <strain evidence="3">cv. Victoria</strain>
        <tissue evidence="2">Leaf</tissue>
    </source>
</reference>
<feature type="non-terminal residue" evidence="2">
    <location>
        <position position="1"/>
    </location>
</feature>
<organism evidence="2 3">
    <name type="scientific">Eragrostis curvula</name>
    <name type="common">weeping love grass</name>
    <dbReference type="NCBI Taxonomy" id="38414"/>
    <lineage>
        <taxon>Eukaryota</taxon>
        <taxon>Viridiplantae</taxon>
        <taxon>Streptophyta</taxon>
        <taxon>Embryophyta</taxon>
        <taxon>Tracheophyta</taxon>
        <taxon>Spermatophyta</taxon>
        <taxon>Magnoliopsida</taxon>
        <taxon>Liliopsida</taxon>
        <taxon>Poales</taxon>
        <taxon>Poaceae</taxon>
        <taxon>PACMAD clade</taxon>
        <taxon>Chloridoideae</taxon>
        <taxon>Eragrostideae</taxon>
        <taxon>Eragrostidinae</taxon>
        <taxon>Eragrostis</taxon>
    </lineage>
</organism>
<accession>A0A5J9TWD7</accession>
<feature type="compositionally biased region" description="Polar residues" evidence="1">
    <location>
        <begin position="308"/>
        <end position="318"/>
    </location>
</feature>
<proteinExistence type="predicted"/>
<evidence type="ECO:0000313" key="2">
    <source>
        <dbReference type="EMBL" id="TVU15158.1"/>
    </source>
</evidence>
<dbReference type="Proteomes" id="UP000324897">
    <property type="component" value="Unassembled WGS sequence"/>
</dbReference>
<feature type="compositionally biased region" description="Basic and acidic residues" evidence="1">
    <location>
        <begin position="295"/>
        <end position="307"/>
    </location>
</feature>